<dbReference type="EMBL" id="JAPEVA010000140">
    <property type="protein sequence ID" value="KAJ4398085.1"/>
    <property type="molecule type" value="Genomic_DNA"/>
</dbReference>
<dbReference type="AlphaFoldDB" id="A0A9W8Z3K7"/>
<name>A0A9W8Z3K7_9PLEO</name>
<dbReference type="Proteomes" id="UP001140510">
    <property type="component" value="Unassembled WGS sequence"/>
</dbReference>
<keyword evidence="2" id="KW-1185">Reference proteome</keyword>
<dbReference type="OrthoDB" id="3945418at2759"/>
<evidence type="ECO:0000313" key="2">
    <source>
        <dbReference type="Proteomes" id="UP001140510"/>
    </source>
</evidence>
<sequence>MIQSVANGNIERLISEGKREQHVDLMEHFASKVPTEIIFPILGIPDVEVEDLAKDSEMGTLTILSS</sequence>
<reference evidence="1" key="1">
    <citation type="submission" date="2022-10" db="EMBL/GenBank/DDBJ databases">
        <title>Tapping the CABI collections for fungal endophytes: first genome assemblies for Collariella, Neodidymelliopsis, Ascochyta clinopodiicola, Didymella pomorum, Didymosphaeria variabile, Neocosmospora piperis and Neocucurbitaria cava.</title>
        <authorList>
            <person name="Hill R."/>
        </authorList>
    </citation>
    <scope>NUCLEOTIDE SEQUENCE</scope>
    <source>
        <strain evidence="1">IMI 355091</strain>
    </source>
</reference>
<organism evidence="1 2">
    <name type="scientific">Didymella pomorum</name>
    <dbReference type="NCBI Taxonomy" id="749634"/>
    <lineage>
        <taxon>Eukaryota</taxon>
        <taxon>Fungi</taxon>
        <taxon>Dikarya</taxon>
        <taxon>Ascomycota</taxon>
        <taxon>Pezizomycotina</taxon>
        <taxon>Dothideomycetes</taxon>
        <taxon>Pleosporomycetidae</taxon>
        <taxon>Pleosporales</taxon>
        <taxon>Pleosporineae</taxon>
        <taxon>Didymellaceae</taxon>
        <taxon>Didymella</taxon>
    </lineage>
</organism>
<accession>A0A9W8Z3K7</accession>
<evidence type="ECO:0000313" key="1">
    <source>
        <dbReference type="EMBL" id="KAJ4398085.1"/>
    </source>
</evidence>
<proteinExistence type="predicted"/>
<protein>
    <submittedName>
        <fullName evidence="1">Uncharacterized protein</fullName>
    </submittedName>
</protein>
<gene>
    <name evidence="1" type="ORF">N0V91_010489</name>
</gene>
<comment type="caution">
    <text evidence="1">The sequence shown here is derived from an EMBL/GenBank/DDBJ whole genome shotgun (WGS) entry which is preliminary data.</text>
</comment>